<dbReference type="Gene3D" id="3.30.70.1950">
    <property type="match status" value="1"/>
</dbReference>
<proteinExistence type="inferred from homology"/>
<organism evidence="2 3">
    <name type="scientific">Acetanaerobacterium elongatum</name>
    <dbReference type="NCBI Taxonomy" id="258515"/>
    <lineage>
        <taxon>Bacteria</taxon>
        <taxon>Bacillati</taxon>
        <taxon>Bacillota</taxon>
        <taxon>Clostridia</taxon>
        <taxon>Eubacteriales</taxon>
        <taxon>Oscillospiraceae</taxon>
        <taxon>Acetanaerobacterium</taxon>
    </lineage>
</organism>
<dbReference type="RefSeq" id="WP_162840321.1">
    <property type="nucleotide sequence ID" value="NZ_FNID01000009.1"/>
</dbReference>
<dbReference type="Pfam" id="PF05389">
    <property type="entry name" value="MecA"/>
    <property type="match status" value="1"/>
</dbReference>
<dbReference type="EMBL" id="FNID01000009">
    <property type="protein sequence ID" value="SDN01633.1"/>
    <property type="molecule type" value="Genomic_DNA"/>
</dbReference>
<dbReference type="Proteomes" id="UP000199182">
    <property type="component" value="Unassembled WGS sequence"/>
</dbReference>
<evidence type="ECO:0000313" key="2">
    <source>
        <dbReference type="EMBL" id="SDN01633.1"/>
    </source>
</evidence>
<accession>A0A1G9XZK2</accession>
<name>A0A1G9XZK2_9FIRM</name>
<dbReference type="InterPro" id="IPR008681">
    <property type="entry name" value="Neg-reg_MecA"/>
</dbReference>
<comment type="similarity">
    <text evidence="1">Belongs to the MecA family.</text>
</comment>
<reference evidence="2 3" key="1">
    <citation type="submission" date="2016-10" db="EMBL/GenBank/DDBJ databases">
        <authorList>
            <person name="de Groot N.N."/>
        </authorList>
    </citation>
    <scope>NUCLEOTIDE SEQUENCE [LARGE SCALE GENOMIC DNA]</scope>
    <source>
        <strain evidence="2 3">CGMCC 1.5012</strain>
    </source>
</reference>
<sequence length="185" mass="20127">MIIKAINSDKIKILLTTSDMERLNLTYEELDYQSPSSKRAISEILSFAKVKTGFDFTGAKLYIEAFSNSDGSCTLLFTKLEAGLFGEGKKKSSLAESTPVIYEFDGISDAAAWARTCPLRLPLLALYSYNGKYRIVLGAKSAERLAPGLSEFGRLCGGGLLALSVLDEHGSLLLSKNTLEVLKTL</sequence>
<dbReference type="STRING" id="258515.SAMN05192585_10982"/>
<dbReference type="AlphaFoldDB" id="A0A1G9XZK2"/>
<evidence type="ECO:0000256" key="1">
    <source>
        <dbReference type="ARBA" id="ARBA00005397"/>
    </source>
</evidence>
<evidence type="ECO:0000313" key="3">
    <source>
        <dbReference type="Proteomes" id="UP000199182"/>
    </source>
</evidence>
<keyword evidence="3" id="KW-1185">Reference proteome</keyword>
<dbReference type="InterPro" id="IPR038471">
    <property type="entry name" value="MecA_C_sf"/>
</dbReference>
<protein>
    <submittedName>
        <fullName evidence="2">Negative regulator of genetic competence, sporulation and motility</fullName>
    </submittedName>
</protein>
<gene>
    <name evidence="2" type="ORF">SAMN05192585_10982</name>
</gene>